<dbReference type="AlphaFoldDB" id="A0ABD2BEY0"/>
<sequence>MGQWALRLRVEAYRRGRACFNCKVYCDRNSFRNLLPTAIYIKQYGYSSRERRSTIGKLRQGLNVVLNNTHYCLVHVGTRTFSTIRQAFQPIHQDMQLVLHVSNFQDRNA</sequence>
<proteinExistence type="predicted"/>
<comment type="caution">
    <text evidence="1">The sequence shown here is derived from an EMBL/GenBank/DDBJ whole genome shotgun (WGS) entry which is preliminary data.</text>
</comment>
<name>A0ABD2BEY0_VESSQ</name>
<keyword evidence="2" id="KW-1185">Reference proteome</keyword>
<evidence type="ECO:0000313" key="1">
    <source>
        <dbReference type="EMBL" id="KAL2731028.1"/>
    </source>
</evidence>
<dbReference type="Proteomes" id="UP001607302">
    <property type="component" value="Unassembled WGS sequence"/>
</dbReference>
<evidence type="ECO:0000313" key="2">
    <source>
        <dbReference type="Proteomes" id="UP001607302"/>
    </source>
</evidence>
<protein>
    <submittedName>
        <fullName evidence="1">Uncharacterized protein</fullName>
    </submittedName>
</protein>
<dbReference type="EMBL" id="JAUDFV010000110">
    <property type="protein sequence ID" value="KAL2731028.1"/>
    <property type="molecule type" value="Genomic_DNA"/>
</dbReference>
<organism evidence="1 2">
    <name type="scientific">Vespula squamosa</name>
    <name type="common">Southern yellow jacket</name>
    <name type="synonym">Wasp</name>
    <dbReference type="NCBI Taxonomy" id="30214"/>
    <lineage>
        <taxon>Eukaryota</taxon>
        <taxon>Metazoa</taxon>
        <taxon>Ecdysozoa</taxon>
        <taxon>Arthropoda</taxon>
        <taxon>Hexapoda</taxon>
        <taxon>Insecta</taxon>
        <taxon>Pterygota</taxon>
        <taxon>Neoptera</taxon>
        <taxon>Endopterygota</taxon>
        <taxon>Hymenoptera</taxon>
        <taxon>Apocrita</taxon>
        <taxon>Aculeata</taxon>
        <taxon>Vespoidea</taxon>
        <taxon>Vespidae</taxon>
        <taxon>Vespinae</taxon>
        <taxon>Vespula</taxon>
    </lineage>
</organism>
<reference evidence="1 2" key="1">
    <citation type="journal article" date="2024" name="Ann. Entomol. Soc. Am.">
        <title>Genomic analyses of the southern and eastern yellowjacket wasps (Hymenoptera: Vespidae) reveal evolutionary signatures of social life.</title>
        <authorList>
            <person name="Catto M.A."/>
            <person name="Caine P.B."/>
            <person name="Orr S.E."/>
            <person name="Hunt B.G."/>
            <person name="Goodisman M.A.D."/>
        </authorList>
    </citation>
    <scope>NUCLEOTIDE SEQUENCE [LARGE SCALE GENOMIC DNA]</scope>
    <source>
        <strain evidence="1">233</strain>
        <tissue evidence="1">Head and thorax</tissue>
    </source>
</reference>
<accession>A0ABD2BEY0</accession>
<gene>
    <name evidence="1" type="ORF">V1478_005441</name>
</gene>